<evidence type="ECO:0000256" key="6">
    <source>
        <dbReference type="ARBA" id="ARBA00022884"/>
    </source>
</evidence>
<comment type="catalytic activity">
    <reaction evidence="8 9">
        <text>S-sulfanyl-L-cysteinyl-[protein] + uridine(34) in tRNA + AH2 + ATP = 2-thiouridine(34) in tRNA + L-cysteinyl-[protein] + A + AMP + diphosphate + H(+)</text>
        <dbReference type="Rhea" id="RHEA:47032"/>
        <dbReference type="Rhea" id="RHEA-COMP:10131"/>
        <dbReference type="Rhea" id="RHEA-COMP:11726"/>
        <dbReference type="Rhea" id="RHEA-COMP:11727"/>
        <dbReference type="Rhea" id="RHEA-COMP:11728"/>
        <dbReference type="ChEBI" id="CHEBI:13193"/>
        <dbReference type="ChEBI" id="CHEBI:15378"/>
        <dbReference type="ChEBI" id="CHEBI:17499"/>
        <dbReference type="ChEBI" id="CHEBI:29950"/>
        <dbReference type="ChEBI" id="CHEBI:30616"/>
        <dbReference type="ChEBI" id="CHEBI:33019"/>
        <dbReference type="ChEBI" id="CHEBI:61963"/>
        <dbReference type="ChEBI" id="CHEBI:65315"/>
        <dbReference type="ChEBI" id="CHEBI:87170"/>
        <dbReference type="ChEBI" id="CHEBI:456215"/>
        <dbReference type="EC" id="2.8.1.13"/>
    </reaction>
</comment>
<evidence type="ECO:0000256" key="4">
    <source>
        <dbReference type="ARBA" id="ARBA00022741"/>
    </source>
</evidence>
<feature type="binding site" evidence="9">
    <location>
        <position position="40"/>
    </location>
    <ligand>
        <name>ATP</name>
        <dbReference type="ChEBI" id="CHEBI:30616"/>
    </ligand>
</feature>
<feature type="region of interest" description="Interaction with tRNA" evidence="9">
    <location>
        <begin position="208"/>
        <end position="210"/>
    </location>
</feature>
<dbReference type="SUPFAM" id="SSF52402">
    <property type="entry name" value="Adenine nucleotide alpha hydrolases-like"/>
    <property type="match status" value="1"/>
</dbReference>
<keyword evidence="9" id="KW-0963">Cytoplasm</keyword>
<feature type="domain" description="tRNA-specific 2-thiouridylase MnmA-like central" evidence="11">
    <location>
        <begin position="266"/>
        <end position="330"/>
    </location>
</feature>
<evidence type="ECO:0000313" key="12">
    <source>
        <dbReference type="EMBL" id="MBI3631157.1"/>
    </source>
</evidence>
<evidence type="ECO:0000256" key="3">
    <source>
        <dbReference type="ARBA" id="ARBA00022694"/>
    </source>
</evidence>
<gene>
    <name evidence="9" type="primary">mnmA</name>
    <name evidence="12" type="ORF">HY221_02365</name>
</gene>
<dbReference type="GO" id="GO:0000049">
    <property type="term" value="F:tRNA binding"/>
    <property type="evidence" value="ECO:0007669"/>
    <property type="project" value="UniProtKB-KW"/>
</dbReference>
<evidence type="ECO:0000256" key="7">
    <source>
        <dbReference type="ARBA" id="ARBA00023157"/>
    </source>
</evidence>
<dbReference type="InterPro" id="IPR023382">
    <property type="entry name" value="MnmA-like_central_sf"/>
</dbReference>
<evidence type="ECO:0000256" key="9">
    <source>
        <dbReference type="HAMAP-Rule" id="MF_00144"/>
    </source>
</evidence>
<comment type="caution">
    <text evidence="9">Lacks conserved residue(s) required for the propagation of feature annotation.</text>
</comment>
<dbReference type="InterPro" id="IPR046885">
    <property type="entry name" value="MnmA-like_C"/>
</dbReference>
<feature type="region of interest" description="Interaction with tRNA" evidence="9">
    <location>
        <begin position="367"/>
        <end position="368"/>
    </location>
</feature>
<keyword evidence="6 9" id="KW-0694">RNA-binding</keyword>
<keyword evidence="7" id="KW-1015">Disulfide bond</keyword>
<reference evidence="12" key="1">
    <citation type="submission" date="2020-07" db="EMBL/GenBank/DDBJ databases">
        <title>Huge and variable diversity of episymbiotic CPR bacteria and DPANN archaea in groundwater ecosystems.</title>
        <authorList>
            <person name="He C.Y."/>
            <person name="Keren R."/>
            <person name="Whittaker M."/>
            <person name="Farag I.F."/>
            <person name="Doudna J."/>
            <person name="Cate J.H.D."/>
            <person name="Banfield J.F."/>
        </authorList>
    </citation>
    <scope>NUCLEOTIDE SEQUENCE</scope>
    <source>
        <strain evidence="12">NC_groundwater_973_Pr1_S-0.2um_54_13</strain>
    </source>
</reference>
<feature type="site" description="Interaction with tRNA" evidence="9">
    <location>
        <position position="128"/>
    </location>
</feature>
<dbReference type="PANTHER" id="PTHR11933:SF5">
    <property type="entry name" value="MITOCHONDRIAL TRNA-SPECIFIC 2-THIOURIDYLASE 1"/>
    <property type="match status" value="1"/>
</dbReference>
<keyword evidence="2 9" id="KW-0808">Transferase</keyword>
<evidence type="ECO:0000313" key="13">
    <source>
        <dbReference type="Proteomes" id="UP000753196"/>
    </source>
</evidence>
<comment type="function">
    <text evidence="9">Catalyzes the 2-thiolation of uridine at the wobble position (U34) of tRNA, leading to the formation of s(2)U34.</text>
</comment>
<dbReference type="Gene3D" id="3.40.50.620">
    <property type="entry name" value="HUPs"/>
    <property type="match status" value="1"/>
</dbReference>
<dbReference type="EC" id="2.8.1.13" evidence="9"/>
<dbReference type="FunFam" id="2.30.30.280:FF:000001">
    <property type="entry name" value="tRNA-specific 2-thiouridylase MnmA"/>
    <property type="match status" value="1"/>
</dbReference>
<dbReference type="PANTHER" id="PTHR11933">
    <property type="entry name" value="TRNA 5-METHYLAMINOMETHYL-2-THIOURIDYLATE -METHYLTRANSFERASE"/>
    <property type="match status" value="1"/>
</dbReference>
<organism evidence="12 13">
    <name type="scientific">Candidatus Sungiibacteriota bacterium</name>
    <dbReference type="NCBI Taxonomy" id="2750080"/>
    <lineage>
        <taxon>Bacteria</taxon>
        <taxon>Candidatus Sungiibacteriota</taxon>
    </lineage>
</organism>
<evidence type="ECO:0000256" key="5">
    <source>
        <dbReference type="ARBA" id="ARBA00022840"/>
    </source>
</evidence>
<feature type="binding site" evidence="9">
    <location>
        <position position="127"/>
    </location>
    <ligand>
        <name>ATP</name>
        <dbReference type="ChEBI" id="CHEBI:30616"/>
    </ligand>
</feature>
<feature type="domain" description="tRNA-specific 2-thiouridylase MnmA-like C-terminal" evidence="10">
    <location>
        <begin position="341"/>
        <end position="380"/>
    </location>
</feature>
<dbReference type="Pfam" id="PF20259">
    <property type="entry name" value="tRNA_Me_trans_M"/>
    <property type="match status" value="1"/>
</dbReference>
<dbReference type="GO" id="GO:0002143">
    <property type="term" value="P:tRNA wobble position uridine thiolation"/>
    <property type="evidence" value="ECO:0007669"/>
    <property type="project" value="TreeGrafter"/>
</dbReference>
<feature type="site" description="Interaction with tRNA" evidence="9">
    <location>
        <position position="416"/>
    </location>
</feature>
<dbReference type="EMBL" id="JACQCR010000056">
    <property type="protein sequence ID" value="MBI3631157.1"/>
    <property type="molecule type" value="Genomic_DNA"/>
</dbReference>
<proteinExistence type="inferred from homology"/>
<dbReference type="AlphaFoldDB" id="A0A932QYI8"/>
<accession>A0A932QYI8</accession>
<evidence type="ECO:0000256" key="8">
    <source>
        <dbReference type="ARBA" id="ARBA00051542"/>
    </source>
</evidence>
<dbReference type="HAMAP" id="MF_00144">
    <property type="entry name" value="tRNA_thiouridyl_MnmA"/>
    <property type="match status" value="1"/>
</dbReference>
<dbReference type="GO" id="GO:0005524">
    <property type="term" value="F:ATP binding"/>
    <property type="evidence" value="ECO:0007669"/>
    <property type="project" value="UniProtKB-KW"/>
</dbReference>
<keyword evidence="3 9" id="KW-0819">tRNA processing</keyword>
<dbReference type="GO" id="GO:0005737">
    <property type="term" value="C:cytoplasm"/>
    <property type="evidence" value="ECO:0007669"/>
    <property type="project" value="UniProtKB-SubCell"/>
</dbReference>
<name>A0A932QYI8_9BACT</name>
<feature type="binding site" evidence="9">
    <location>
        <begin position="14"/>
        <end position="21"/>
    </location>
    <ligand>
        <name>ATP</name>
        <dbReference type="ChEBI" id="CHEBI:30616"/>
    </ligand>
</feature>
<evidence type="ECO:0000256" key="1">
    <source>
        <dbReference type="ARBA" id="ARBA00022555"/>
    </source>
</evidence>
<dbReference type="Pfam" id="PF20258">
    <property type="entry name" value="tRNA_Me_trans_C"/>
    <property type="match status" value="2"/>
</dbReference>
<keyword evidence="5 9" id="KW-0067">ATP-binding</keyword>
<dbReference type="InterPro" id="IPR004506">
    <property type="entry name" value="MnmA-like"/>
</dbReference>
<comment type="caution">
    <text evidence="12">The sequence shown here is derived from an EMBL/GenBank/DDBJ whole genome shotgun (WGS) entry which is preliminary data.</text>
</comment>
<feature type="active site" description="Nucleophile" evidence="9">
    <location>
        <position position="103"/>
    </location>
</feature>
<keyword evidence="4 9" id="KW-0547">Nucleotide-binding</keyword>
<evidence type="ECO:0000259" key="10">
    <source>
        <dbReference type="Pfam" id="PF20258"/>
    </source>
</evidence>
<dbReference type="Pfam" id="PF03054">
    <property type="entry name" value="tRNA_Me_trans"/>
    <property type="match status" value="2"/>
</dbReference>
<evidence type="ECO:0000256" key="2">
    <source>
        <dbReference type="ARBA" id="ARBA00022679"/>
    </source>
</evidence>
<dbReference type="Gene3D" id="2.40.30.10">
    <property type="entry name" value="Translation factors"/>
    <property type="match status" value="1"/>
</dbReference>
<dbReference type="Proteomes" id="UP000753196">
    <property type="component" value="Unassembled WGS sequence"/>
</dbReference>
<feature type="active site" description="Cysteine persulfide intermediate" evidence="9">
    <location>
        <position position="258"/>
    </location>
</feature>
<sequence length="433" mass="48672">MKKNYGSKKRVFVAMSGGVDSSVAAALLKERGFDVVGVHIKMWSDPSIPCNFKEDRYDAMAAAEKIGIPFQTWDFTQEYRAAVVEYMIREYAAGRTPNPDVMCNRHIKFGVFLRRALELGADYVATGHYVRIKTTKNPLKNRVFRGFHKIDRYPPSQVFPLYSYKRKISTGAADLRGVAPRRIFLTREISDRPGPTAYSLYQAADKNKDQSYFLWTLGQDQLHHCLFPIGEYTKPEVREMARKFALPTAEKKDSQGICFIGEIDLKAFLEKYIPLQRGAVVTTAGKTVGEHEGLAFYTIGQREGLGTGGGGGIAHYVAGKNFQTNTLVVAEGPYDEKLFTREILVSDVNWISGALPKLPLRCKARIRYRQPLQEARIMKRKLGIMDDKKIKDSSLIPDSLFFIRFSEPQRAATPGQSAVFYKKGKILGGGVII</sequence>
<keyword evidence="1 9" id="KW-0820">tRNA-binding</keyword>
<comment type="similarity">
    <text evidence="9">Belongs to the MnmA/TRMU family.</text>
</comment>
<dbReference type="InterPro" id="IPR014729">
    <property type="entry name" value="Rossmann-like_a/b/a_fold"/>
</dbReference>
<comment type="subcellular location">
    <subcellularLocation>
        <location evidence="9">Cytoplasm</location>
    </subcellularLocation>
</comment>
<dbReference type="GO" id="GO:0103016">
    <property type="term" value="F:tRNA-uridine 2-sulfurtransferase activity"/>
    <property type="evidence" value="ECO:0007669"/>
    <property type="project" value="UniProtKB-EC"/>
</dbReference>
<evidence type="ECO:0000259" key="11">
    <source>
        <dbReference type="Pfam" id="PF20259"/>
    </source>
</evidence>
<dbReference type="Gene3D" id="2.30.30.280">
    <property type="entry name" value="Adenine nucleotide alpha hydrolases-like domains"/>
    <property type="match status" value="1"/>
</dbReference>
<dbReference type="CDD" id="cd01998">
    <property type="entry name" value="MnmA_TRMU-like"/>
    <property type="match status" value="1"/>
</dbReference>
<protein>
    <recommendedName>
        <fullName evidence="9">tRNA-specific 2-thiouridylase MnmA</fullName>
        <ecNumber evidence="9">2.8.1.13</ecNumber>
    </recommendedName>
</protein>
<feature type="domain" description="tRNA-specific 2-thiouridylase MnmA-like C-terminal" evidence="10">
    <location>
        <begin position="395"/>
        <end position="432"/>
    </location>
</feature>
<dbReference type="InterPro" id="IPR046884">
    <property type="entry name" value="MnmA-like_central"/>
</dbReference>
<feature type="region of interest" description="Interaction with target base in tRNA" evidence="9">
    <location>
        <begin position="98"/>
        <end position="100"/>
    </location>
</feature>